<dbReference type="Proteomes" id="UP000315234">
    <property type="component" value="Unassembled WGS sequence"/>
</dbReference>
<proteinExistence type="predicted"/>
<keyword evidence="1" id="KW-0812">Transmembrane</keyword>
<dbReference type="AlphaFoldDB" id="A0AAQ1Z7C0"/>
<evidence type="ECO:0000313" key="2">
    <source>
        <dbReference type="EMBL" id="GEA43912.1"/>
    </source>
</evidence>
<keyword evidence="1" id="KW-1133">Transmembrane helix</keyword>
<sequence length="306" mass="32606">MHRFLLSPDTPHGSLLARLPVVFLGLATALTVLVTSVVPVPSAWAGDLAQVVSGDEEIAQPGTEAVIDHGHVDVGAQFIDGKAQFLARDDSAATPVWRDLNDVVFKVGDDAQLALPDDAQFDFVGGTPGENVWVVPQTEQAGVPWVGWNTQSPSLVDAVDRGVTLEFLGHSGPGEFSLFLQNGGFEAPQVLWSTAKQQQEGFWVDLNTHTHANWTFTEPGVHQVGVRFSGKTKDGSDFSTDGVLTFAVGNDTDVAEAQNTEWDPAAVNEKADSGLAWWIWALVGLGALVLVGSVAMLVASSRREGK</sequence>
<organism evidence="2 3">
    <name type="scientific">Corynebacterium striatum</name>
    <dbReference type="NCBI Taxonomy" id="43770"/>
    <lineage>
        <taxon>Bacteria</taxon>
        <taxon>Bacillati</taxon>
        <taxon>Actinomycetota</taxon>
        <taxon>Actinomycetes</taxon>
        <taxon>Mycobacteriales</taxon>
        <taxon>Corynebacteriaceae</taxon>
        <taxon>Corynebacterium</taxon>
    </lineage>
</organism>
<dbReference type="InterPro" id="IPR022435">
    <property type="entry name" value="Surface-anchored_actinobac"/>
</dbReference>
<dbReference type="RefSeq" id="WP_114976225.1">
    <property type="nucleotide sequence ID" value="NZ_BJLD01000002.1"/>
</dbReference>
<evidence type="ECO:0000313" key="3">
    <source>
        <dbReference type="Proteomes" id="UP000315234"/>
    </source>
</evidence>
<gene>
    <name evidence="2" type="ORF">Cst04h_20820</name>
</gene>
<dbReference type="NCBIfam" id="NF038134">
    <property type="entry name" value="choice_anch_M"/>
    <property type="match status" value="1"/>
</dbReference>
<dbReference type="NCBIfam" id="TIGR03769">
    <property type="entry name" value="P_ac_wall_RPT"/>
    <property type="match status" value="1"/>
</dbReference>
<keyword evidence="1" id="KW-0472">Membrane</keyword>
<evidence type="ECO:0008006" key="4">
    <source>
        <dbReference type="Google" id="ProtNLM"/>
    </source>
</evidence>
<feature type="transmembrane region" description="Helical" evidence="1">
    <location>
        <begin position="21"/>
        <end position="44"/>
    </location>
</feature>
<reference evidence="2 3" key="1">
    <citation type="submission" date="2019-06" db="EMBL/GenBank/DDBJ databases">
        <title>Draft genome sequence of Corynebacterium striatum NBRC 15291.</title>
        <authorList>
            <person name="Miura T."/>
            <person name="Furukawa M."/>
            <person name="Shimamura M."/>
            <person name="Ohyama Y."/>
            <person name="Yamazoe A."/>
            <person name="Kawasaki H."/>
        </authorList>
    </citation>
    <scope>NUCLEOTIDE SEQUENCE [LARGE SCALE GENOMIC DNA]</scope>
    <source>
        <strain evidence="2 3">NBRC 15291</strain>
    </source>
</reference>
<accession>A0AAQ1Z7C0</accession>
<name>A0AAQ1Z7C0_CORST</name>
<comment type="caution">
    <text evidence="2">The sequence shown here is derived from an EMBL/GenBank/DDBJ whole genome shotgun (WGS) entry which is preliminary data.</text>
</comment>
<evidence type="ECO:0000256" key="1">
    <source>
        <dbReference type="SAM" id="Phobius"/>
    </source>
</evidence>
<feature type="transmembrane region" description="Helical" evidence="1">
    <location>
        <begin position="277"/>
        <end position="299"/>
    </location>
</feature>
<protein>
    <recommendedName>
        <fullName evidence="4">Peptidase</fullName>
    </recommendedName>
</protein>
<dbReference type="EMBL" id="BJLD01000002">
    <property type="protein sequence ID" value="GEA43912.1"/>
    <property type="molecule type" value="Genomic_DNA"/>
</dbReference>